<dbReference type="Proteomes" id="UP000182229">
    <property type="component" value="Unassembled WGS sequence"/>
</dbReference>
<comment type="caution">
    <text evidence="1">The sequence shown here is derived from an EMBL/GenBank/DDBJ whole genome shotgun (WGS) entry which is preliminary data.</text>
</comment>
<dbReference type="EMBL" id="MPIN01000004">
    <property type="protein sequence ID" value="OJH39137.1"/>
    <property type="molecule type" value="Genomic_DNA"/>
</dbReference>
<evidence type="ECO:0000313" key="1">
    <source>
        <dbReference type="EMBL" id="OJH39137.1"/>
    </source>
</evidence>
<reference evidence="2" key="1">
    <citation type="submission" date="2016-11" db="EMBL/GenBank/DDBJ databases">
        <authorList>
            <person name="Shukria A."/>
            <person name="Stevens D.C."/>
        </authorList>
    </citation>
    <scope>NUCLEOTIDE SEQUENCE [LARGE SCALE GENOMIC DNA]</scope>
    <source>
        <strain evidence="2">Cbfe23</strain>
    </source>
</reference>
<evidence type="ECO:0000313" key="2">
    <source>
        <dbReference type="Proteomes" id="UP000182229"/>
    </source>
</evidence>
<gene>
    <name evidence="1" type="ORF">BON30_16465</name>
</gene>
<reference evidence="1 2" key="2">
    <citation type="submission" date="2016-12" db="EMBL/GenBank/DDBJ databases">
        <title>Draft Genome Sequence of Cystobacter ferrugineus Strain Cbfe23.</title>
        <authorList>
            <person name="Akbar S."/>
            <person name="Dowd S.E."/>
            <person name="Stevens D.C."/>
        </authorList>
    </citation>
    <scope>NUCLEOTIDE SEQUENCE [LARGE SCALE GENOMIC DNA]</scope>
    <source>
        <strain evidence="1 2">Cbfe23</strain>
    </source>
</reference>
<dbReference type="AlphaFoldDB" id="A0A1L9BA45"/>
<protein>
    <recommendedName>
        <fullName evidence="3">DUF1643 domain-containing protein</fullName>
    </recommendedName>
</protein>
<organism evidence="1 2">
    <name type="scientific">Cystobacter ferrugineus</name>
    <dbReference type="NCBI Taxonomy" id="83449"/>
    <lineage>
        <taxon>Bacteria</taxon>
        <taxon>Pseudomonadati</taxon>
        <taxon>Myxococcota</taxon>
        <taxon>Myxococcia</taxon>
        <taxon>Myxococcales</taxon>
        <taxon>Cystobacterineae</taxon>
        <taxon>Archangiaceae</taxon>
        <taxon>Cystobacter</taxon>
    </lineage>
</organism>
<proteinExistence type="predicted"/>
<sequence length="254" mass="27375">MASGERQLCRSQLVLEFCDTKPNNRTLLVYLMNPGAGVPVATAHIPIVTHACQIPQMAVWLPTIPDATQAQIVLLMEALDCGRAIVVNLTDVCEPDSSALGPRVTALANNTPRWDSLFHAPRHAELNNLLTAGPYVAMIGGWGALGSKQACLRDAASEVCARFPGIIGAPARSSYRNLGFRHPRPTAAGGPKRRYYGSWRKDVASLLNLSQESVAALSAEHTIDLLVDKNRIWTIDGNNSLNIDLSCASRPEGT</sequence>
<accession>A0A1L9BA45</accession>
<evidence type="ECO:0008006" key="3">
    <source>
        <dbReference type="Google" id="ProtNLM"/>
    </source>
</evidence>
<keyword evidence="2" id="KW-1185">Reference proteome</keyword>
<name>A0A1L9BA45_9BACT</name>